<dbReference type="AlphaFoldDB" id="A0A3Q9J082"/>
<gene>
    <name evidence="1" type="ORF">CVS47_02108</name>
</gene>
<organism evidence="1 2">
    <name type="scientific">Microbacterium lemovicicum</name>
    <dbReference type="NCBI Taxonomy" id="1072463"/>
    <lineage>
        <taxon>Bacteria</taxon>
        <taxon>Bacillati</taxon>
        <taxon>Actinomycetota</taxon>
        <taxon>Actinomycetes</taxon>
        <taxon>Micrococcales</taxon>
        <taxon>Microbacteriaceae</taxon>
        <taxon>Microbacterium</taxon>
    </lineage>
</organism>
<dbReference type="KEGG" id="mlv:CVS47_02108"/>
<reference evidence="1 2" key="1">
    <citation type="submission" date="2018-08" db="EMBL/GenBank/DDBJ databases">
        <title>Microbacterium lemovicicum sp. nov., a bacterium isolated from a natural uranium-rich soil.</title>
        <authorList>
            <person name="ORTET P."/>
        </authorList>
    </citation>
    <scope>NUCLEOTIDE SEQUENCE [LARGE SCALE GENOMIC DNA]</scope>
    <source>
        <strain evidence="1 2">Viu22</strain>
    </source>
</reference>
<dbReference type="SUPFAM" id="SSF51658">
    <property type="entry name" value="Xylose isomerase-like"/>
    <property type="match status" value="1"/>
</dbReference>
<dbReference type="InterPro" id="IPR036237">
    <property type="entry name" value="Xyl_isomerase-like_sf"/>
</dbReference>
<name>A0A3Q9J082_9MICO</name>
<evidence type="ECO:0000313" key="1">
    <source>
        <dbReference type="EMBL" id="AZS37471.1"/>
    </source>
</evidence>
<dbReference type="Proteomes" id="UP000276888">
    <property type="component" value="Chromosome"/>
</dbReference>
<accession>A0A3Q9J082</accession>
<evidence type="ECO:0008006" key="3">
    <source>
        <dbReference type="Google" id="ProtNLM"/>
    </source>
</evidence>
<proteinExistence type="predicted"/>
<dbReference type="RefSeq" id="WP_127096022.1">
    <property type="nucleotide sequence ID" value="NZ_CP031423.1"/>
</dbReference>
<dbReference type="Gene3D" id="3.20.20.150">
    <property type="entry name" value="Divalent-metal-dependent TIM barrel enzymes"/>
    <property type="match status" value="1"/>
</dbReference>
<keyword evidence="2" id="KW-1185">Reference proteome</keyword>
<dbReference type="EMBL" id="CP031423">
    <property type="protein sequence ID" value="AZS37471.1"/>
    <property type="molecule type" value="Genomic_DNA"/>
</dbReference>
<dbReference type="OrthoDB" id="4911922at2"/>
<evidence type="ECO:0000313" key="2">
    <source>
        <dbReference type="Proteomes" id="UP000276888"/>
    </source>
</evidence>
<sequence>MTSPLPSGWTLSASAFNLTPELIRAETTAPELALSLIERDVADTVEVELGQLWRGFPAPGERDTLAFRDALIGAGGGVSIVGGSIDDWASATRRRTDDERYEFVRPQLVAAAAIGAEGVRLPIGQAGPALLRRLVPVLEELDLVLFEEVQGQQAPGRPETDAAVGDIADIDSPHVRLLLDISMLMPSLPHGYLDRLAGAGVSADLVRRLRDEWREPATLAAVLDELRGGRVPGQVQTLFMNLLIRFGRSDIGDLTSVLPLLSGVHLKFWDLDDTDGQVSGPIRGLGAALRATGFTGTLCSEWGGHEWLDDDPWDITRRHLALARAALASPDTPVSPA</sequence>
<protein>
    <recommendedName>
        <fullName evidence="3">Restriction endonuclease subunit R</fullName>
    </recommendedName>
</protein>